<keyword evidence="5" id="KW-0809">Transit peptide</keyword>
<evidence type="ECO:0000256" key="1">
    <source>
        <dbReference type="ARBA" id="ARBA00001974"/>
    </source>
</evidence>
<dbReference type="Gene3D" id="3.30.465.10">
    <property type="match status" value="1"/>
</dbReference>
<dbReference type="Pfam" id="PF01565">
    <property type="entry name" value="FAD_binding_4"/>
    <property type="match status" value="1"/>
</dbReference>
<dbReference type="SUPFAM" id="SSF55103">
    <property type="entry name" value="FAD-linked oxidases, C-terminal domain"/>
    <property type="match status" value="1"/>
</dbReference>
<keyword evidence="6" id="KW-0560">Oxidoreductase</keyword>
<dbReference type="InterPro" id="IPR016171">
    <property type="entry name" value="Vanillyl_alc_oxidase_C-sub2"/>
</dbReference>
<proteinExistence type="inferred from homology"/>
<keyword evidence="10" id="KW-1185">Reference proteome</keyword>
<dbReference type="Pfam" id="PF02913">
    <property type="entry name" value="FAD-oxidase_C"/>
    <property type="match status" value="1"/>
</dbReference>
<evidence type="ECO:0000313" key="9">
    <source>
        <dbReference type="EMBL" id="CUR51448.1"/>
    </source>
</evidence>
<dbReference type="PANTHER" id="PTHR11748:SF111">
    <property type="entry name" value="D-LACTATE DEHYDROGENASE, MITOCHONDRIAL-RELATED"/>
    <property type="match status" value="1"/>
</dbReference>
<dbReference type="Gene3D" id="1.10.45.10">
    <property type="entry name" value="Vanillyl-alcohol Oxidase, Chain A, domain 4"/>
    <property type="match status" value="1"/>
</dbReference>
<sequence>MKPSQVGPSLSRIVKCTVSWDAQIRNLYSVDASSYVVKPQVVAFPRNESDIVKIIKFARKYGIPVTPRGAGVGLVGSALGRGIILDMRHLDEIRLGDDHVKVGSGVFKGRLDKILQTRNRFIGPDPSIGPHCTIGGMIGTNASGIHSLKYGSTIDNLIQVRMVDGSGTVINFPGNRDFKKIINKIRSSEDVSFPKVSKNSCGYRIDKVSLEKDLHKLIAGSEGTLGIIVSAKLRTYPLPKNICLCIIHYGTLTEAVRDVPNIIKLQPSAVEIFDSNITKHIKIKIKMSSKTGCLIFVEFDNMIQSSKKKIYKITSGQIIKTETNRDKIKKLWNFRNSALAYSLQSITKNEIMPHLIEDAVVPVKRLPLLLKILEMISKKYGFKVIIYGHAGNGNLHVMSILRQRDIHRIKNIASEFFSGVISIGGSISGEHGDGFARSEFVKMQYNKKTYDLFKQVKKQFDPKNILNPGKIISDHSAVTRNLKV</sequence>
<dbReference type="GO" id="GO:0071949">
    <property type="term" value="F:FAD binding"/>
    <property type="evidence" value="ECO:0007669"/>
    <property type="project" value="InterPro"/>
</dbReference>
<evidence type="ECO:0000256" key="2">
    <source>
        <dbReference type="ARBA" id="ARBA00008000"/>
    </source>
</evidence>
<organism evidence="9 10">
    <name type="scientific">Nitrosotalea devaniterrae</name>
    <dbReference type="NCBI Taxonomy" id="1078905"/>
    <lineage>
        <taxon>Archaea</taxon>
        <taxon>Nitrososphaerota</taxon>
        <taxon>Nitrososphaeria</taxon>
        <taxon>Nitrosotaleales</taxon>
        <taxon>Nitrosotaleaceae</taxon>
        <taxon>Nitrosotalea</taxon>
    </lineage>
</organism>
<dbReference type="EMBL" id="LN890280">
    <property type="protein sequence ID" value="CUR51448.1"/>
    <property type="molecule type" value="Genomic_DNA"/>
</dbReference>
<keyword evidence="4" id="KW-0274">FAD</keyword>
<evidence type="ECO:0000256" key="5">
    <source>
        <dbReference type="ARBA" id="ARBA00022946"/>
    </source>
</evidence>
<name>A0A128A288_9ARCH</name>
<dbReference type="InterPro" id="IPR016166">
    <property type="entry name" value="FAD-bd_PCMH"/>
</dbReference>
<dbReference type="AlphaFoldDB" id="A0A128A288"/>
<dbReference type="Proteomes" id="UP000196239">
    <property type="component" value="Chromosome 1"/>
</dbReference>
<evidence type="ECO:0000256" key="6">
    <source>
        <dbReference type="ARBA" id="ARBA00023002"/>
    </source>
</evidence>
<dbReference type="PANTHER" id="PTHR11748">
    <property type="entry name" value="D-LACTATE DEHYDROGENASE"/>
    <property type="match status" value="1"/>
</dbReference>
<comment type="cofactor">
    <cofactor evidence="1">
        <name>FAD</name>
        <dbReference type="ChEBI" id="CHEBI:57692"/>
    </cofactor>
</comment>
<dbReference type="InterPro" id="IPR004113">
    <property type="entry name" value="FAD-bd_oxidored_4_C"/>
</dbReference>
<dbReference type="FunFam" id="1.10.45.10:FF:000001">
    <property type="entry name" value="D-lactate dehydrogenase mitochondrial"/>
    <property type="match status" value="1"/>
</dbReference>
<evidence type="ECO:0000256" key="7">
    <source>
        <dbReference type="ARBA" id="ARBA00038897"/>
    </source>
</evidence>
<dbReference type="InterPro" id="IPR036318">
    <property type="entry name" value="FAD-bd_PCMH-like_sf"/>
</dbReference>
<dbReference type="GO" id="GO:0004458">
    <property type="term" value="F:D-lactate dehydrogenase (cytochrome) activity"/>
    <property type="evidence" value="ECO:0007669"/>
    <property type="project" value="UniProtKB-EC"/>
</dbReference>
<dbReference type="GO" id="GO:1903457">
    <property type="term" value="P:lactate catabolic process"/>
    <property type="evidence" value="ECO:0007669"/>
    <property type="project" value="TreeGrafter"/>
</dbReference>
<keyword evidence="3" id="KW-0285">Flavoprotein</keyword>
<dbReference type="InterPro" id="IPR006094">
    <property type="entry name" value="Oxid_FAD_bind_N"/>
</dbReference>
<evidence type="ECO:0000313" key="10">
    <source>
        <dbReference type="Proteomes" id="UP000196239"/>
    </source>
</evidence>
<dbReference type="InterPro" id="IPR016169">
    <property type="entry name" value="FAD-bd_PCMH_sub2"/>
</dbReference>
<dbReference type="SUPFAM" id="SSF56176">
    <property type="entry name" value="FAD-binding/transporter-associated domain-like"/>
    <property type="match status" value="1"/>
</dbReference>
<evidence type="ECO:0000256" key="3">
    <source>
        <dbReference type="ARBA" id="ARBA00022630"/>
    </source>
</evidence>
<protein>
    <recommendedName>
        <fullName evidence="7">D-lactate dehydrogenase (cytochrome)</fullName>
        <ecNumber evidence="7">1.1.2.4</ecNumber>
    </recommendedName>
</protein>
<dbReference type="PROSITE" id="PS51387">
    <property type="entry name" value="FAD_PCMH"/>
    <property type="match status" value="1"/>
</dbReference>
<gene>
    <name evidence="9" type="ORF">NDEV_0683</name>
</gene>
<dbReference type="EC" id="1.1.2.4" evidence="7"/>
<dbReference type="GO" id="GO:0008720">
    <property type="term" value="F:D-lactate dehydrogenase (NAD+) activity"/>
    <property type="evidence" value="ECO:0007669"/>
    <property type="project" value="TreeGrafter"/>
</dbReference>
<evidence type="ECO:0000256" key="4">
    <source>
        <dbReference type="ARBA" id="ARBA00022827"/>
    </source>
</evidence>
<dbReference type="InterPro" id="IPR016164">
    <property type="entry name" value="FAD-linked_Oxase-like_C"/>
</dbReference>
<evidence type="ECO:0000259" key="8">
    <source>
        <dbReference type="PROSITE" id="PS51387"/>
    </source>
</evidence>
<dbReference type="KEGG" id="ndv:NDEV_0683"/>
<reference evidence="10" key="1">
    <citation type="submission" date="2015-10" db="EMBL/GenBank/DDBJ databases">
        <authorList>
            <person name="Lehtovirta-Morley L.E."/>
            <person name="Vieille C."/>
        </authorList>
    </citation>
    <scope>NUCLEOTIDE SEQUENCE [LARGE SCALE GENOMIC DNA]</scope>
</reference>
<comment type="similarity">
    <text evidence="2">Belongs to the FAD-binding oxidoreductase/transferase type 4 family.</text>
</comment>
<feature type="domain" description="FAD-binding PCMH-type" evidence="8">
    <location>
        <begin position="35"/>
        <end position="238"/>
    </location>
</feature>
<dbReference type="Gene3D" id="3.30.70.2740">
    <property type="match status" value="1"/>
</dbReference>
<accession>A0A128A288</accession>